<evidence type="ECO:0000313" key="2">
    <source>
        <dbReference type="EMBL" id="ROT71130.1"/>
    </source>
</evidence>
<sequence length="905" mass="97338">MYVRRAPWPGRAGEALRGQRVSGDDGDLGSPRWREAIYPPLFSAFLLPTSSTRTFRGLPARGYSSAARMRDRAFELARPVVNLRRGCYRSFQLGRETAYKPRQLREHSVLGSPFPLNICDAKRHSAKTRYFRPANDKISEGGGESRKHRPRREARNVSICLTVGSHPLPDEDDTRSKREIQEEEALNRAPGDRRSMGVGVQSPKVVPEPPPSSMVRKSWHAGSQLKTVASASSSRSTSPANGSASFIPQPRSHSGRASLNEKHSKTGGTSNLVKSNLRGPATQTAHNASGNHALASPYHATSAPPAKQKDSMLDKFKLFNHKEKEARNKTTSKSSSGVSKRTSSSSGFSSARSERSDSSTSLCSDAKPPPLPPHQSLPVSTSSSSSDQTSHAEAQQGGAPPASTKPQGLRGIRSKFSKSAGKEGKESPKASRKDKEREEREGSRGSPRGGHKTHRDPRGESRDRSAKKGDKLTLELDGGSRPQRPQCPLPANAEKDSRPPAPGPRPETAGHAASESDQPPALPPKEKDHKEHSHSSHQDQAPAMQQQTVVTTPGSPLPPGTPGTGIPKPTAHVKGQTKVVPPERSAPPTPTASPNVNTSHQAKDYNKMVRPAGTPSTPKIGGSSAPRTAGTPSGGEANAAQECRDPKGSLPRQKQLGRREDSATGISVAMVSPMPNPREKDMVTPSESGSNISESSQSNSGHSNSTSSGNSSVIYKPTSSEDDSVSDLKTHMRKVEEKAEGEEGDEVILNIKPMQPLVRASQYGYMRGLGLHQTRTVPPSLHVSRLAALQDNANTVPQKGMRIGPHLKRPPGPNQVIDTDYSDLESVDLANEQVSVSCHGNGGHSKGPRDEVTRPPRIIASHVHPRELVFIPVGRESSRQSLFVSSHCAPCCVVRSWCCFKPRSV</sequence>
<feature type="compositionally biased region" description="Low complexity" evidence="1">
    <location>
        <begin position="380"/>
        <end position="389"/>
    </location>
</feature>
<evidence type="ECO:0000313" key="3">
    <source>
        <dbReference type="Proteomes" id="UP000283509"/>
    </source>
</evidence>
<feature type="compositionally biased region" description="Low complexity" evidence="1">
    <location>
        <begin position="686"/>
        <end position="712"/>
    </location>
</feature>
<feature type="compositionally biased region" description="Basic and acidic residues" evidence="1">
    <location>
        <begin position="524"/>
        <end position="537"/>
    </location>
</feature>
<feature type="compositionally biased region" description="Basic and acidic residues" evidence="1">
    <location>
        <begin position="456"/>
        <end position="474"/>
    </location>
</feature>
<evidence type="ECO:0000256" key="1">
    <source>
        <dbReference type="SAM" id="MobiDB-lite"/>
    </source>
</evidence>
<feature type="compositionally biased region" description="Basic and acidic residues" evidence="1">
    <location>
        <begin position="420"/>
        <end position="443"/>
    </location>
</feature>
<dbReference type="EMBL" id="QCYY01002340">
    <property type="protein sequence ID" value="ROT71130.1"/>
    <property type="molecule type" value="Genomic_DNA"/>
</dbReference>
<protein>
    <submittedName>
        <fullName evidence="2">Neuron navigator 2</fullName>
    </submittedName>
</protein>
<dbReference type="AlphaFoldDB" id="A0A3R7PMA0"/>
<keyword evidence="3" id="KW-1185">Reference proteome</keyword>
<organism evidence="2 3">
    <name type="scientific">Penaeus vannamei</name>
    <name type="common">Whiteleg shrimp</name>
    <name type="synonym">Litopenaeus vannamei</name>
    <dbReference type="NCBI Taxonomy" id="6689"/>
    <lineage>
        <taxon>Eukaryota</taxon>
        <taxon>Metazoa</taxon>
        <taxon>Ecdysozoa</taxon>
        <taxon>Arthropoda</taxon>
        <taxon>Crustacea</taxon>
        <taxon>Multicrustacea</taxon>
        <taxon>Malacostraca</taxon>
        <taxon>Eumalacostraca</taxon>
        <taxon>Eucarida</taxon>
        <taxon>Decapoda</taxon>
        <taxon>Dendrobranchiata</taxon>
        <taxon>Penaeoidea</taxon>
        <taxon>Penaeidae</taxon>
        <taxon>Penaeus</taxon>
    </lineage>
</organism>
<comment type="caution">
    <text evidence="2">The sequence shown here is derived from an EMBL/GenBank/DDBJ whole genome shotgun (WGS) entry which is preliminary data.</text>
</comment>
<proteinExistence type="predicted"/>
<feature type="compositionally biased region" description="Basic and acidic residues" evidence="1">
    <location>
        <begin position="307"/>
        <end position="328"/>
    </location>
</feature>
<dbReference type="OrthoDB" id="2161974at2759"/>
<dbReference type="Proteomes" id="UP000283509">
    <property type="component" value="Unassembled WGS sequence"/>
</dbReference>
<gene>
    <name evidence="2" type="ORF">C7M84_010568</name>
</gene>
<feature type="compositionally biased region" description="Basic and acidic residues" evidence="1">
    <location>
        <begin position="726"/>
        <end position="738"/>
    </location>
</feature>
<feature type="region of interest" description="Disordered" evidence="1">
    <location>
        <begin position="134"/>
        <end position="742"/>
    </location>
</feature>
<reference evidence="2 3" key="1">
    <citation type="submission" date="2018-04" db="EMBL/GenBank/DDBJ databases">
        <authorList>
            <person name="Zhang X."/>
            <person name="Yuan J."/>
            <person name="Li F."/>
            <person name="Xiang J."/>
        </authorList>
    </citation>
    <scope>NUCLEOTIDE SEQUENCE [LARGE SCALE GENOMIC DNA]</scope>
    <source>
        <tissue evidence="2">Muscle</tissue>
    </source>
</reference>
<feature type="compositionally biased region" description="Low complexity" evidence="1">
    <location>
        <begin position="229"/>
        <end position="245"/>
    </location>
</feature>
<name>A0A3R7PMA0_PENVA</name>
<feature type="compositionally biased region" description="Low complexity" evidence="1">
    <location>
        <begin position="329"/>
        <end position="351"/>
    </location>
</feature>
<feature type="compositionally biased region" description="Polar residues" evidence="1">
    <location>
        <begin position="281"/>
        <end position="290"/>
    </location>
</feature>
<reference evidence="2 3" key="2">
    <citation type="submission" date="2019-01" db="EMBL/GenBank/DDBJ databases">
        <title>The decoding of complex shrimp genome reveals the adaptation for benthos swimmer, frequently molting mechanism and breeding impact on genome.</title>
        <authorList>
            <person name="Sun Y."/>
            <person name="Gao Y."/>
            <person name="Yu Y."/>
        </authorList>
    </citation>
    <scope>NUCLEOTIDE SEQUENCE [LARGE SCALE GENOMIC DNA]</scope>
    <source>
        <tissue evidence="2">Muscle</tissue>
    </source>
</reference>
<accession>A0A3R7PMA0</accession>
<feature type="compositionally biased region" description="Basic and acidic residues" evidence="1">
    <location>
        <begin position="134"/>
        <end position="145"/>
    </location>
</feature>